<dbReference type="EMBL" id="ML979132">
    <property type="protein sequence ID" value="KAF1920881.1"/>
    <property type="molecule type" value="Genomic_DNA"/>
</dbReference>
<proteinExistence type="predicted"/>
<evidence type="ECO:0000313" key="3">
    <source>
        <dbReference type="Proteomes" id="UP000800096"/>
    </source>
</evidence>
<dbReference type="Proteomes" id="UP000800096">
    <property type="component" value="Unassembled WGS sequence"/>
</dbReference>
<dbReference type="AlphaFoldDB" id="A0A6A5QYN4"/>
<name>A0A6A5QYN4_AMPQU</name>
<feature type="region of interest" description="Disordered" evidence="1">
    <location>
        <begin position="1"/>
        <end position="177"/>
    </location>
</feature>
<evidence type="ECO:0000256" key="1">
    <source>
        <dbReference type="SAM" id="MobiDB-lite"/>
    </source>
</evidence>
<sequence length="245" mass="26595">MMNLRPPMGVPTEGPIIHDRRQVGGNASPAPTAESATSLVAESSKKKHTLALRNPFSSSSKQSLEQTPFPPDTPTKAARLLGVDAPEAEERPRTTHRDTSALDGVSDEYLSTSEEDENAAPTSNNRFWKKTAQKIIGHDFSSSSSSTTTTSDRKGKGKARAPLPRIAETSRDHDAGDAELDVIQEYTAFPPRGDSLVGAVRSPLQVFEDRLLDEVVQYGCAKEMTITRVTPGMVKLVDIPARKKK</sequence>
<organism evidence="2 3">
    <name type="scientific">Ampelomyces quisqualis</name>
    <name type="common">Powdery mildew agent</name>
    <dbReference type="NCBI Taxonomy" id="50730"/>
    <lineage>
        <taxon>Eukaryota</taxon>
        <taxon>Fungi</taxon>
        <taxon>Dikarya</taxon>
        <taxon>Ascomycota</taxon>
        <taxon>Pezizomycotina</taxon>
        <taxon>Dothideomycetes</taxon>
        <taxon>Pleosporomycetidae</taxon>
        <taxon>Pleosporales</taxon>
        <taxon>Pleosporineae</taxon>
        <taxon>Phaeosphaeriaceae</taxon>
        <taxon>Ampelomyces</taxon>
    </lineage>
</organism>
<dbReference type="OrthoDB" id="3790861at2759"/>
<protein>
    <submittedName>
        <fullName evidence="2">Uncharacterized protein</fullName>
    </submittedName>
</protein>
<evidence type="ECO:0000313" key="2">
    <source>
        <dbReference type="EMBL" id="KAF1920881.1"/>
    </source>
</evidence>
<gene>
    <name evidence="2" type="ORF">BDU57DRAFT_509353</name>
</gene>
<accession>A0A6A5QYN4</accession>
<feature type="compositionally biased region" description="Low complexity" evidence="1">
    <location>
        <begin position="141"/>
        <end position="150"/>
    </location>
</feature>
<keyword evidence="3" id="KW-1185">Reference proteome</keyword>
<feature type="compositionally biased region" description="Basic and acidic residues" evidence="1">
    <location>
        <begin position="88"/>
        <end position="100"/>
    </location>
</feature>
<feature type="compositionally biased region" description="Polar residues" evidence="1">
    <location>
        <begin position="55"/>
        <end position="66"/>
    </location>
</feature>
<reference evidence="2" key="1">
    <citation type="journal article" date="2020" name="Stud. Mycol.">
        <title>101 Dothideomycetes genomes: a test case for predicting lifestyles and emergence of pathogens.</title>
        <authorList>
            <person name="Haridas S."/>
            <person name="Albert R."/>
            <person name="Binder M."/>
            <person name="Bloem J."/>
            <person name="Labutti K."/>
            <person name="Salamov A."/>
            <person name="Andreopoulos B."/>
            <person name="Baker S."/>
            <person name="Barry K."/>
            <person name="Bills G."/>
            <person name="Bluhm B."/>
            <person name="Cannon C."/>
            <person name="Castanera R."/>
            <person name="Culley D."/>
            <person name="Daum C."/>
            <person name="Ezra D."/>
            <person name="Gonzalez J."/>
            <person name="Henrissat B."/>
            <person name="Kuo A."/>
            <person name="Liang C."/>
            <person name="Lipzen A."/>
            <person name="Lutzoni F."/>
            <person name="Magnuson J."/>
            <person name="Mondo S."/>
            <person name="Nolan M."/>
            <person name="Ohm R."/>
            <person name="Pangilinan J."/>
            <person name="Park H.-J."/>
            <person name="Ramirez L."/>
            <person name="Alfaro M."/>
            <person name="Sun H."/>
            <person name="Tritt A."/>
            <person name="Yoshinaga Y."/>
            <person name="Zwiers L.-H."/>
            <person name="Turgeon B."/>
            <person name="Goodwin S."/>
            <person name="Spatafora J."/>
            <person name="Crous P."/>
            <person name="Grigoriev I."/>
        </authorList>
    </citation>
    <scope>NUCLEOTIDE SEQUENCE</scope>
    <source>
        <strain evidence="2">HMLAC05119</strain>
    </source>
</reference>
<feature type="compositionally biased region" description="Low complexity" evidence="1">
    <location>
        <begin position="27"/>
        <end position="38"/>
    </location>
</feature>